<dbReference type="EMBL" id="CYZE01000003">
    <property type="protein sequence ID" value="CUN96244.1"/>
    <property type="molecule type" value="Genomic_DNA"/>
</dbReference>
<evidence type="ECO:0000313" key="7">
    <source>
        <dbReference type="Proteomes" id="UP000261257"/>
    </source>
</evidence>
<gene>
    <name evidence="4" type="primary">yvhJ_1</name>
    <name evidence="5" type="ORF">DXC39_18315</name>
    <name evidence="4" type="ORF">ERS852407_01494</name>
</gene>
<evidence type="ECO:0000259" key="3">
    <source>
        <dbReference type="Pfam" id="PF03816"/>
    </source>
</evidence>
<organism evidence="4 6">
    <name type="scientific">Hungatella hathewayi</name>
    <dbReference type="NCBI Taxonomy" id="154046"/>
    <lineage>
        <taxon>Bacteria</taxon>
        <taxon>Bacillati</taxon>
        <taxon>Bacillota</taxon>
        <taxon>Clostridia</taxon>
        <taxon>Lachnospirales</taxon>
        <taxon>Lachnospiraceae</taxon>
        <taxon>Hungatella</taxon>
    </lineage>
</organism>
<dbReference type="InterPro" id="IPR004474">
    <property type="entry name" value="LytR_CpsA_psr"/>
</dbReference>
<keyword evidence="2" id="KW-1133">Transmembrane helix</keyword>
<evidence type="ECO:0000313" key="5">
    <source>
        <dbReference type="EMBL" id="RGM01857.1"/>
    </source>
</evidence>
<evidence type="ECO:0000313" key="4">
    <source>
        <dbReference type="EMBL" id="CUN96244.1"/>
    </source>
</evidence>
<proteinExistence type="inferred from homology"/>
<name>A0A174B6B5_9FIRM</name>
<dbReference type="Gene3D" id="3.40.630.190">
    <property type="entry name" value="LCP protein"/>
    <property type="match status" value="1"/>
</dbReference>
<dbReference type="RefSeq" id="WP_055653926.1">
    <property type="nucleotide sequence ID" value="NZ_CABIXC010000003.1"/>
</dbReference>
<dbReference type="AlphaFoldDB" id="A0A174B6B5"/>
<protein>
    <submittedName>
        <fullName evidence="4">Cell envelope-related transcriptional attenuator</fullName>
    </submittedName>
    <submittedName>
        <fullName evidence="5">LytR family transcriptional regulator</fullName>
    </submittedName>
</protein>
<feature type="domain" description="Cell envelope-related transcriptional attenuator" evidence="3">
    <location>
        <begin position="94"/>
        <end position="251"/>
    </location>
</feature>
<accession>A0A174B6B5</accession>
<dbReference type="EMBL" id="QSSQ01000020">
    <property type="protein sequence ID" value="RGM01857.1"/>
    <property type="molecule type" value="Genomic_DNA"/>
</dbReference>
<dbReference type="Proteomes" id="UP000095651">
    <property type="component" value="Unassembled WGS sequence"/>
</dbReference>
<dbReference type="PANTHER" id="PTHR33392">
    <property type="entry name" value="POLYISOPRENYL-TEICHOIC ACID--PEPTIDOGLYCAN TEICHOIC ACID TRANSFERASE TAGU"/>
    <property type="match status" value="1"/>
</dbReference>
<dbReference type="Pfam" id="PF03816">
    <property type="entry name" value="LytR_cpsA_psr"/>
    <property type="match status" value="1"/>
</dbReference>
<dbReference type="InterPro" id="IPR050922">
    <property type="entry name" value="LytR/CpsA/Psr_CW_biosynth"/>
</dbReference>
<dbReference type="NCBIfam" id="TIGR00350">
    <property type="entry name" value="lytR_cpsA_psr"/>
    <property type="match status" value="1"/>
</dbReference>
<dbReference type="Proteomes" id="UP000261257">
    <property type="component" value="Unassembled WGS sequence"/>
</dbReference>
<reference evidence="5 7" key="2">
    <citation type="submission" date="2018-08" db="EMBL/GenBank/DDBJ databases">
        <title>A genome reference for cultivated species of the human gut microbiota.</title>
        <authorList>
            <person name="Zou Y."/>
            <person name="Xue W."/>
            <person name="Luo G."/>
        </authorList>
    </citation>
    <scope>NUCLEOTIDE SEQUENCE [LARGE SCALE GENOMIC DNA]</scope>
    <source>
        <strain evidence="5 7">TF05-11AC</strain>
    </source>
</reference>
<dbReference type="PROSITE" id="PS51257">
    <property type="entry name" value="PROKAR_LIPOPROTEIN"/>
    <property type="match status" value="1"/>
</dbReference>
<evidence type="ECO:0000256" key="1">
    <source>
        <dbReference type="ARBA" id="ARBA00006068"/>
    </source>
</evidence>
<evidence type="ECO:0000313" key="6">
    <source>
        <dbReference type="Proteomes" id="UP000095651"/>
    </source>
</evidence>
<keyword evidence="2" id="KW-0472">Membrane</keyword>
<feature type="transmembrane region" description="Helical" evidence="2">
    <location>
        <begin position="20"/>
        <end position="39"/>
    </location>
</feature>
<keyword evidence="2" id="KW-0812">Transmembrane</keyword>
<dbReference type="PANTHER" id="PTHR33392:SF6">
    <property type="entry name" value="POLYISOPRENYL-TEICHOIC ACID--PEPTIDOGLYCAN TEICHOIC ACID TRANSFERASE TAGU"/>
    <property type="match status" value="1"/>
</dbReference>
<evidence type="ECO:0000256" key="2">
    <source>
        <dbReference type="SAM" id="Phobius"/>
    </source>
</evidence>
<comment type="similarity">
    <text evidence="1">Belongs to the LytR/CpsA/Psr (LCP) family.</text>
</comment>
<sequence length="354" mass="38966">MYELREKKEEGTKKPVWKKAAACILALLLFFACSALLYVTKLATSTQKIPDADIKAISNDYLNEATEKQMDDYWTVAIFGVDSRNGNIGKGTSADTQMLLTLNRANGEIRLVSVYRDTLLMSNVKEGKCRKISSSYSEGGPEQAVTALNENLDLKIGDYVSFSWKAAADAVNVLGGIDMDITKAEYAYINAFITETVDCTGIPSVHLTGPGPAHLDGVQAVAYSRLRLMDTDMNRTERQRKVIEAVLEKLKQADLPTINRLLETVLPQVATSIDIGDYLELGKNAGNYRIVKTEGFPTVYKAATLGKLGSCLIPNTLESNVTALHEFLYEDQDYQNSDRVKEIGGEIIKQALGE</sequence>
<reference evidence="4 6" key="1">
    <citation type="submission" date="2015-09" db="EMBL/GenBank/DDBJ databases">
        <authorList>
            <consortium name="Pathogen Informatics"/>
        </authorList>
    </citation>
    <scope>NUCLEOTIDE SEQUENCE [LARGE SCALE GENOMIC DNA]</scope>
    <source>
        <strain evidence="4 6">2789STDY5608850</strain>
    </source>
</reference>